<keyword evidence="1" id="KW-1133">Transmembrane helix</keyword>
<dbReference type="Proteomes" id="UP000294567">
    <property type="component" value="Unassembled WGS sequence"/>
</dbReference>
<organism evidence="2 3">
    <name type="scientific">Keratinibaculum paraultunense</name>
    <dbReference type="NCBI Taxonomy" id="1278232"/>
    <lineage>
        <taxon>Bacteria</taxon>
        <taxon>Bacillati</taxon>
        <taxon>Bacillota</taxon>
        <taxon>Tissierellia</taxon>
        <taxon>Tissierellales</taxon>
        <taxon>Tepidimicrobiaceae</taxon>
        <taxon>Keratinibaculum</taxon>
    </lineage>
</organism>
<dbReference type="RefSeq" id="WP_202690565.1">
    <property type="nucleotide sequence ID" value="NZ_CP068564.1"/>
</dbReference>
<sequence length="53" mass="5908">MIFNIFFKEESGQGMVEYGLILALTALIVVGALRSLGQNIVKPMYDMVKDVFP</sequence>
<keyword evidence="3" id="KW-1185">Reference proteome</keyword>
<evidence type="ECO:0000313" key="3">
    <source>
        <dbReference type="Proteomes" id="UP000294567"/>
    </source>
</evidence>
<reference evidence="2 3" key="1">
    <citation type="submission" date="2019-03" db="EMBL/GenBank/DDBJ databases">
        <title>Genomic Encyclopedia of Type Strains, Phase IV (KMG-IV): sequencing the most valuable type-strain genomes for metagenomic binning, comparative biology and taxonomic classification.</title>
        <authorList>
            <person name="Goeker M."/>
        </authorList>
    </citation>
    <scope>NUCLEOTIDE SEQUENCE [LARGE SCALE GENOMIC DNA]</scope>
    <source>
        <strain evidence="2 3">DSM 26752</strain>
    </source>
</reference>
<keyword evidence="1" id="KW-0472">Membrane</keyword>
<evidence type="ECO:0000313" key="2">
    <source>
        <dbReference type="EMBL" id="TCS91557.1"/>
    </source>
</evidence>
<accession>A0A4R3L2M4</accession>
<protein>
    <submittedName>
        <fullName evidence="2">Pilus assembly protein Flp/PilA</fullName>
    </submittedName>
</protein>
<dbReference type="EMBL" id="SMAE01000001">
    <property type="protein sequence ID" value="TCS91557.1"/>
    <property type="molecule type" value="Genomic_DNA"/>
</dbReference>
<comment type="caution">
    <text evidence="2">The sequence shown here is derived from an EMBL/GenBank/DDBJ whole genome shotgun (WGS) entry which is preliminary data.</text>
</comment>
<dbReference type="Pfam" id="PF04964">
    <property type="entry name" value="Flp_Fap"/>
    <property type="match status" value="1"/>
</dbReference>
<evidence type="ECO:0000256" key="1">
    <source>
        <dbReference type="SAM" id="Phobius"/>
    </source>
</evidence>
<proteinExistence type="predicted"/>
<keyword evidence="1" id="KW-0812">Transmembrane</keyword>
<dbReference type="InterPro" id="IPR007047">
    <property type="entry name" value="Flp_Fap"/>
</dbReference>
<gene>
    <name evidence="2" type="ORF">EDD65_10157</name>
</gene>
<dbReference type="AlphaFoldDB" id="A0A4R3L2M4"/>
<feature type="transmembrane region" description="Helical" evidence="1">
    <location>
        <begin position="18"/>
        <end position="37"/>
    </location>
</feature>
<name>A0A4R3L2M4_9FIRM</name>